<dbReference type="CDD" id="cd16273">
    <property type="entry name" value="SNM1A-1C-like_MBL-fold"/>
    <property type="match status" value="1"/>
</dbReference>
<dbReference type="Gene3D" id="3.60.15.10">
    <property type="entry name" value="Ribonuclease Z/Hydroxyacylglutathione hydrolase-like"/>
    <property type="match status" value="1"/>
</dbReference>
<dbReference type="EMBL" id="CAJVPL010000027">
    <property type="protein sequence ID" value="CAG8435552.1"/>
    <property type="molecule type" value="Genomic_DNA"/>
</dbReference>
<dbReference type="GO" id="GO:0006303">
    <property type="term" value="P:double-strand break repair via nonhomologous end joining"/>
    <property type="evidence" value="ECO:0007669"/>
    <property type="project" value="TreeGrafter"/>
</dbReference>
<feature type="domain" description="DNA repair metallo-beta-lactamase" evidence="7">
    <location>
        <begin position="610"/>
        <end position="734"/>
    </location>
</feature>
<evidence type="ECO:0000256" key="5">
    <source>
        <dbReference type="ARBA" id="ARBA00023242"/>
    </source>
</evidence>
<dbReference type="PANTHER" id="PTHR23240:SF6">
    <property type="entry name" value="DNA CROSS-LINK REPAIR 1A PROTEIN"/>
    <property type="match status" value="1"/>
</dbReference>
<dbReference type="InterPro" id="IPR011084">
    <property type="entry name" value="DRMBL"/>
</dbReference>
<dbReference type="AlphaFoldDB" id="A0A9N8V2U7"/>
<feature type="compositionally biased region" description="Polar residues" evidence="6">
    <location>
        <begin position="522"/>
        <end position="550"/>
    </location>
</feature>
<dbReference type="Proteomes" id="UP000789831">
    <property type="component" value="Unassembled WGS sequence"/>
</dbReference>
<feature type="compositionally biased region" description="Low complexity" evidence="6">
    <location>
        <begin position="32"/>
        <end position="43"/>
    </location>
</feature>
<evidence type="ECO:0000256" key="6">
    <source>
        <dbReference type="SAM" id="MobiDB-lite"/>
    </source>
</evidence>
<keyword evidence="4" id="KW-0234">DNA repair</keyword>
<feature type="compositionally biased region" description="Polar residues" evidence="6">
    <location>
        <begin position="44"/>
        <end position="76"/>
    </location>
</feature>
<protein>
    <submittedName>
        <fullName evidence="8">3693_t:CDS:1</fullName>
    </submittedName>
</protein>
<dbReference type="GO" id="GO:0005634">
    <property type="term" value="C:nucleus"/>
    <property type="evidence" value="ECO:0007669"/>
    <property type="project" value="UniProtKB-SubCell"/>
</dbReference>
<comment type="subcellular location">
    <subcellularLocation>
        <location evidence="1">Nucleus</location>
    </subcellularLocation>
</comment>
<dbReference type="Gene3D" id="3.40.50.12650">
    <property type="match status" value="1"/>
</dbReference>
<evidence type="ECO:0000313" key="9">
    <source>
        <dbReference type="Proteomes" id="UP000789831"/>
    </source>
</evidence>
<dbReference type="SUPFAM" id="SSF56281">
    <property type="entry name" value="Metallo-hydrolase/oxidoreductase"/>
    <property type="match status" value="1"/>
</dbReference>
<dbReference type="Pfam" id="PF07522">
    <property type="entry name" value="DRMBL"/>
    <property type="match status" value="1"/>
</dbReference>
<gene>
    <name evidence="8" type="ORF">AGERDE_LOCUS551</name>
</gene>
<evidence type="ECO:0000256" key="2">
    <source>
        <dbReference type="ARBA" id="ARBA00010304"/>
    </source>
</evidence>
<dbReference type="PANTHER" id="PTHR23240">
    <property type="entry name" value="DNA CROSS-LINK REPAIR PROTEIN PSO2/SNM1-RELATED"/>
    <property type="match status" value="1"/>
</dbReference>
<evidence type="ECO:0000256" key="1">
    <source>
        <dbReference type="ARBA" id="ARBA00004123"/>
    </source>
</evidence>
<comment type="caution">
    <text evidence="8">The sequence shown here is derived from an EMBL/GenBank/DDBJ whole genome shotgun (WGS) entry which is preliminary data.</text>
</comment>
<reference evidence="8" key="1">
    <citation type="submission" date="2021-06" db="EMBL/GenBank/DDBJ databases">
        <authorList>
            <person name="Kallberg Y."/>
            <person name="Tangrot J."/>
            <person name="Rosling A."/>
        </authorList>
    </citation>
    <scope>NUCLEOTIDE SEQUENCE</scope>
    <source>
        <strain evidence="8">MT106</strain>
    </source>
</reference>
<keyword evidence="5" id="KW-0539">Nucleus</keyword>
<proteinExistence type="inferred from homology"/>
<evidence type="ECO:0000256" key="4">
    <source>
        <dbReference type="ARBA" id="ARBA00023204"/>
    </source>
</evidence>
<sequence>MFKVSDEELLDQDTVKLTKSRGSIQDQTLNTQQSSFSSKSRSQTNNDNQPNTFRLNSSSSLIPTTNSFFSTPNNKTKNGDGLSKKPFSSSKRSRTKAFVKVSYSKTSSTTLFDYFDRKSTGGGLNTATTIANQASDCTKFTCDEIVEQPTSHERLTFNSLPVEKGFDTADVSLNVKENMSGEDFDFLYDSDSPEHKEIYSESMEQSQVHVNKCLDKSTEKTTPSNFISLKNTTDNTGFNDTSLASISSTPSQLKLSNIQNLSRSMFFGSFKDKVATIGIEQEMMIEHGNLINDQNTIKNIGYAGPSKKASNTIKNTENKTRKTCPGYKKLPETQITVDAFSYGQISDCNAYFLSHFHSDHYAGLTSKWNHGPIYCSVVTGNLAIQNLRVDPKYIRRLPLDQEVDVDGNGVSVTLIEANHCPGSVLFLFKVMDSRGRILRYLHTGDFRSCPRQVIHDAIVQPQNPPIDALYLDTTYLDPQHCFPPQEHVVNAVIELVKKAVKDQQLLYKGTFLDRWIKSPANKKQIQNHPSNSSTITTDNLDLTRSNSRSAEATRFENPVEVSLRNSNVLVVVGTYLIGKEKLFLGIAKALHSKIYVTNEKRRILLCLENPELEALLTDDPHTASVHVVSISAIKTETLRSHLNALRPTYTSVIGIRPTGWAYRPPKDQIVSNSVSSETLLNSYKTYTTKYLRPLYSSRDCDIYAVPYSEHSSFRELAAFILSLDIKKIIPTVNTDCEKSCQLMDFWLEKWQNEKKKNGKVEIVRYITEDHW</sequence>
<dbReference type="FunFam" id="3.40.50.12650:FF:000001">
    <property type="entry name" value="DNA cross-link repair 1A"/>
    <property type="match status" value="1"/>
</dbReference>
<name>A0A9N8V2U7_9GLOM</name>
<evidence type="ECO:0000259" key="7">
    <source>
        <dbReference type="Pfam" id="PF07522"/>
    </source>
</evidence>
<keyword evidence="9" id="KW-1185">Reference proteome</keyword>
<organism evidence="8 9">
    <name type="scientific">Ambispora gerdemannii</name>
    <dbReference type="NCBI Taxonomy" id="144530"/>
    <lineage>
        <taxon>Eukaryota</taxon>
        <taxon>Fungi</taxon>
        <taxon>Fungi incertae sedis</taxon>
        <taxon>Mucoromycota</taxon>
        <taxon>Glomeromycotina</taxon>
        <taxon>Glomeromycetes</taxon>
        <taxon>Archaeosporales</taxon>
        <taxon>Ambisporaceae</taxon>
        <taxon>Ambispora</taxon>
    </lineage>
</organism>
<feature type="region of interest" description="Disordered" evidence="6">
    <location>
        <begin position="522"/>
        <end position="551"/>
    </location>
</feature>
<comment type="similarity">
    <text evidence="2">Belongs to the DNA repair metallo-beta-lactamase (DRMBL) family.</text>
</comment>
<dbReference type="InterPro" id="IPR036866">
    <property type="entry name" value="RibonucZ/Hydroxyglut_hydro"/>
</dbReference>
<evidence type="ECO:0000256" key="3">
    <source>
        <dbReference type="ARBA" id="ARBA00022763"/>
    </source>
</evidence>
<keyword evidence="3" id="KW-0227">DNA damage</keyword>
<accession>A0A9N8V2U7</accession>
<feature type="compositionally biased region" description="Polar residues" evidence="6">
    <location>
        <begin position="15"/>
        <end position="31"/>
    </location>
</feature>
<dbReference type="GO" id="GO:0003684">
    <property type="term" value="F:damaged DNA binding"/>
    <property type="evidence" value="ECO:0007669"/>
    <property type="project" value="TreeGrafter"/>
</dbReference>
<dbReference type="GO" id="GO:0035312">
    <property type="term" value="F:5'-3' DNA exonuclease activity"/>
    <property type="evidence" value="ECO:0007669"/>
    <property type="project" value="TreeGrafter"/>
</dbReference>
<dbReference type="OrthoDB" id="262529at2759"/>
<dbReference type="GO" id="GO:0036297">
    <property type="term" value="P:interstrand cross-link repair"/>
    <property type="evidence" value="ECO:0007669"/>
    <property type="project" value="TreeGrafter"/>
</dbReference>
<feature type="region of interest" description="Disordered" evidence="6">
    <location>
        <begin position="15"/>
        <end position="89"/>
    </location>
</feature>
<evidence type="ECO:0000313" key="8">
    <source>
        <dbReference type="EMBL" id="CAG8435552.1"/>
    </source>
</evidence>